<accession>A0AAV3PR87</accession>
<keyword evidence="2" id="KW-0378">Hydrolase</keyword>
<dbReference type="Proteomes" id="UP001454036">
    <property type="component" value="Unassembled WGS sequence"/>
</dbReference>
<keyword evidence="2" id="KW-0347">Helicase</keyword>
<protein>
    <submittedName>
        <fullName evidence="2">DNA helicase</fullName>
    </submittedName>
</protein>
<evidence type="ECO:0000259" key="1">
    <source>
        <dbReference type="Pfam" id="PF21530"/>
    </source>
</evidence>
<dbReference type="EMBL" id="BAABME010033872">
    <property type="protein sequence ID" value="GAA0154282.1"/>
    <property type="molecule type" value="Genomic_DNA"/>
</dbReference>
<organism evidence="2 3">
    <name type="scientific">Lithospermum erythrorhizon</name>
    <name type="common">Purple gromwell</name>
    <name type="synonym">Lithospermum officinale var. erythrorhizon</name>
    <dbReference type="NCBI Taxonomy" id="34254"/>
    <lineage>
        <taxon>Eukaryota</taxon>
        <taxon>Viridiplantae</taxon>
        <taxon>Streptophyta</taxon>
        <taxon>Embryophyta</taxon>
        <taxon>Tracheophyta</taxon>
        <taxon>Spermatophyta</taxon>
        <taxon>Magnoliopsida</taxon>
        <taxon>eudicotyledons</taxon>
        <taxon>Gunneridae</taxon>
        <taxon>Pentapetalae</taxon>
        <taxon>asterids</taxon>
        <taxon>lamiids</taxon>
        <taxon>Boraginales</taxon>
        <taxon>Boraginaceae</taxon>
        <taxon>Boraginoideae</taxon>
        <taxon>Lithospermeae</taxon>
        <taxon>Lithospermum</taxon>
    </lineage>
</organism>
<feature type="domain" description="DNA helicase Pif1-like 2B" evidence="1">
    <location>
        <begin position="115"/>
        <end position="160"/>
    </location>
</feature>
<keyword evidence="2" id="KW-0547">Nucleotide-binding</keyword>
<keyword evidence="2" id="KW-0067">ATP-binding</keyword>
<dbReference type="Gene3D" id="3.40.50.300">
    <property type="entry name" value="P-loop containing nucleotide triphosphate hydrolases"/>
    <property type="match status" value="1"/>
</dbReference>
<dbReference type="PANTHER" id="PTHR10492">
    <property type="match status" value="1"/>
</dbReference>
<dbReference type="InterPro" id="IPR049163">
    <property type="entry name" value="Pif1-like_2B_dom"/>
</dbReference>
<gene>
    <name evidence="2" type="ORF">LIER_43268</name>
</gene>
<proteinExistence type="predicted"/>
<dbReference type="Pfam" id="PF21530">
    <property type="entry name" value="Pif1_2B_dom"/>
    <property type="match status" value="1"/>
</dbReference>
<dbReference type="CDD" id="cd18809">
    <property type="entry name" value="SF1_C_RecD"/>
    <property type="match status" value="1"/>
</dbReference>
<evidence type="ECO:0000313" key="3">
    <source>
        <dbReference type="Proteomes" id="UP001454036"/>
    </source>
</evidence>
<dbReference type="AlphaFoldDB" id="A0AAV3PR87"/>
<keyword evidence="3" id="KW-1185">Reference proteome</keyword>
<dbReference type="InterPro" id="IPR027417">
    <property type="entry name" value="P-loop_NTPase"/>
</dbReference>
<dbReference type="GO" id="GO:0004386">
    <property type="term" value="F:helicase activity"/>
    <property type="evidence" value="ECO:0007669"/>
    <property type="project" value="UniProtKB-KW"/>
</dbReference>
<reference evidence="2 3" key="1">
    <citation type="submission" date="2024-01" db="EMBL/GenBank/DDBJ databases">
        <title>The complete chloroplast genome sequence of Lithospermum erythrorhizon: insights into the phylogenetic relationship among Boraginaceae species and the maternal lineages of purple gromwells.</title>
        <authorList>
            <person name="Okada T."/>
            <person name="Watanabe K."/>
        </authorList>
    </citation>
    <scope>NUCLEOTIDE SEQUENCE [LARGE SCALE GENOMIC DNA]</scope>
</reference>
<comment type="caution">
    <text evidence="2">The sequence shown here is derived from an EMBL/GenBank/DDBJ whole genome shotgun (WGS) entry which is preliminary data.</text>
</comment>
<dbReference type="PANTHER" id="PTHR10492:SF57">
    <property type="entry name" value="ATP-DEPENDENT DNA HELICASE"/>
    <property type="match status" value="1"/>
</dbReference>
<name>A0AAV3PR87_LITER</name>
<sequence length="285" mass="32232">MRAREDPGFIDYLSRIGNGEEPTNSKGQVKLPDPMVIPYTNLEDSLEALISYVYPDMDLFESSPFEMMKRSILCPKNEFVDDINSKLIERLPGEEVKYISDDRARNVVDQGDYVDYLNSLEPRGLPQHRLTLKKNSPVILLRNINPVEGLCNGTRLICKNLTPNLVGAVIATGQFKGKHVWIPRIPLEPNPSDNKYLIPFVRRQIPLRLCFAMSINKAQGQTLDYVGLYLKQPVFTHGQLYVAISRAKTGNNVKVLILPPTPREPGTKYTTNVVYDEVLLRASFA</sequence>
<evidence type="ECO:0000313" key="2">
    <source>
        <dbReference type="EMBL" id="GAA0154282.1"/>
    </source>
</evidence>
<dbReference type="SUPFAM" id="SSF52540">
    <property type="entry name" value="P-loop containing nucleoside triphosphate hydrolases"/>
    <property type="match status" value="1"/>
</dbReference>